<dbReference type="AlphaFoldDB" id="A0A0A9BJZ8"/>
<organism evidence="1">
    <name type="scientific">Arundo donax</name>
    <name type="common">Giant reed</name>
    <name type="synonym">Donax arundinaceus</name>
    <dbReference type="NCBI Taxonomy" id="35708"/>
    <lineage>
        <taxon>Eukaryota</taxon>
        <taxon>Viridiplantae</taxon>
        <taxon>Streptophyta</taxon>
        <taxon>Embryophyta</taxon>
        <taxon>Tracheophyta</taxon>
        <taxon>Spermatophyta</taxon>
        <taxon>Magnoliopsida</taxon>
        <taxon>Liliopsida</taxon>
        <taxon>Poales</taxon>
        <taxon>Poaceae</taxon>
        <taxon>PACMAD clade</taxon>
        <taxon>Arundinoideae</taxon>
        <taxon>Arundineae</taxon>
        <taxon>Arundo</taxon>
    </lineage>
</organism>
<protein>
    <submittedName>
        <fullName evidence="1">Uncharacterized protein</fullName>
    </submittedName>
</protein>
<dbReference type="EMBL" id="GBRH01236355">
    <property type="protein sequence ID" value="JAD61540.1"/>
    <property type="molecule type" value="Transcribed_RNA"/>
</dbReference>
<reference evidence="1" key="2">
    <citation type="journal article" date="2015" name="Data Brief">
        <title>Shoot transcriptome of the giant reed, Arundo donax.</title>
        <authorList>
            <person name="Barrero R.A."/>
            <person name="Guerrero F.D."/>
            <person name="Moolhuijzen P."/>
            <person name="Goolsby J.A."/>
            <person name="Tidwell J."/>
            <person name="Bellgard S.E."/>
            <person name="Bellgard M.I."/>
        </authorList>
    </citation>
    <scope>NUCLEOTIDE SEQUENCE</scope>
    <source>
        <tissue evidence="1">Shoot tissue taken approximately 20 cm above the soil surface</tissue>
    </source>
</reference>
<name>A0A0A9BJZ8_ARUDO</name>
<proteinExistence type="predicted"/>
<sequence length="37" mass="4129">MQIQFGSLIQHYAHIPILLSAAFNATKNLSQLQDTTN</sequence>
<reference evidence="1" key="1">
    <citation type="submission" date="2014-09" db="EMBL/GenBank/DDBJ databases">
        <authorList>
            <person name="Magalhaes I.L.F."/>
            <person name="Oliveira U."/>
            <person name="Santos F.R."/>
            <person name="Vidigal T.H.D.A."/>
            <person name="Brescovit A.D."/>
            <person name="Santos A.J."/>
        </authorList>
    </citation>
    <scope>NUCLEOTIDE SEQUENCE</scope>
    <source>
        <tissue evidence="1">Shoot tissue taken approximately 20 cm above the soil surface</tissue>
    </source>
</reference>
<evidence type="ECO:0000313" key="1">
    <source>
        <dbReference type="EMBL" id="JAD61540.1"/>
    </source>
</evidence>
<accession>A0A0A9BJZ8</accession>